<evidence type="ECO:0000259" key="1">
    <source>
        <dbReference type="Pfam" id="PF01814"/>
    </source>
</evidence>
<evidence type="ECO:0000313" key="2">
    <source>
        <dbReference type="EMBL" id="MFF5917231.1"/>
    </source>
</evidence>
<organism evidence="2 3">
    <name type="scientific">Streptomyces flavochromogenes</name>
    <dbReference type="NCBI Taxonomy" id="68199"/>
    <lineage>
        <taxon>Bacteria</taxon>
        <taxon>Bacillati</taxon>
        <taxon>Actinomycetota</taxon>
        <taxon>Actinomycetes</taxon>
        <taxon>Kitasatosporales</taxon>
        <taxon>Streptomycetaceae</taxon>
        <taxon>Streptomyces</taxon>
    </lineage>
</organism>
<sequence length="155" mass="17273">MCHYCGCREIPLIKEFIAEHESVTDLAGDAVRALGSGDRDRARTPAARMAVELRAHWAGEERGLFAVMRENEEYTAYVDALALEHRGLAAFLDGLDLDSAEQRAAFVRAVDELHTHIAKEEDGLFPASLTELTGEQWDRSIDAWRTVHSRDPLPG</sequence>
<comment type="caution">
    <text evidence="2">The sequence shown here is derived from an EMBL/GenBank/DDBJ whole genome shotgun (WGS) entry which is preliminary data.</text>
</comment>
<proteinExistence type="predicted"/>
<dbReference type="Proteomes" id="UP001602370">
    <property type="component" value="Unassembled WGS sequence"/>
</dbReference>
<dbReference type="Gene3D" id="1.20.120.520">
    <property type="entry name" value="nmb1532 protein domain like"/>
    <property type="match status" value="1"/>
</dbReference>
<evidence type="ECO:0000313" key="3">
    <source>
        <dbReference type="Proteomes" id="UP001602370"/>
    </source>
</evidence>
<feature type="domain" description="Hemerythrin-like" evidence="1">
    <location>
        <begin position="13"/>
        <end position="127"/>
    </location>
</feature>
<protein>
    <submittedName>
        <fullName evidence="2">Hemerythrin domain-containing protein</fullName>
    </submittedName>
</protein>
<reference evidence="2 3" key="1">
    <citation type="submission" date="2024-10" db="EMBL/GenBank/DDBJ databases">
        <title>The Natural Products Discovery Center: Release of the First 8490 Sequenced Strains for Exploring Actinobacteria Biosynthetic Diversity.</title>
        <authorList>
            <person name="Kalkreuter E."/>
            <person name="Kautsar S.A."/>
            <person name="Yang D."/>
            <person name="Bader C.D."/>
            <person name="Teijaro C.N."/>
            <person name="Fluegel L."/>
            <person name="Davis C.M."/>
            <person name="Simpson J.R."/>
            <person name="Lauterbach L."/>
            <person name="Steele A.D."/>
            <person name="Gui C."/>
            <person name="Meng S."/>
            <person name="Li G."/>
            <person name="Viehrig K."/>
            <person name="Ye F."/>
            <person name="Su P."/>
            <person name="Kiefer A.F."/>
            <person name="Nichols A."/>
            <person name="Cepeda A.J."/>
            <person name="Yan W."/>
            <person name="Fan B."/>
            <person name="Jiang Y."/>
            <person name="Adhikari A."/>
            <person name="Zheng C.-J."/>
            <person name="Schuster L."/>
            <person name="Cowan T.M."/>
            <person name="Smanski M.J."/>
            <person name="Chevrette M.G."/>
            <person name="De Carvalho L.P.S."/>
            <person name="Shen B."/>
        </authorList>
    </citation>
    <scope>NUCLEOTIDE SEQUENCE [LARGE SCALE GENOMIC DNA]</scope>
    <source>
        <strain evidence="2 3">NPDC012605</strain>
    </source>
</reference>
<dbReference type="RefSeq" id="WP_030321622.1">
    <property type="nucleotide sequence ID" value="NZ_JBIBDZ010000001.1"/>
</dbReference>
<accession>A0ABW6XIF1</accession>
<keyword evidence="3" id="KW-1185">Reference proteome</keyword>
<name>A0ABW6XIF1_9ACTN</name>
<dbReference type="InterPro" id="IPR012312">
    <property type="entry name" value="Hemerythrin-like"/>
</dbReference>
<dbReference type="Pfam" id="PF01814">
    <property type="entry name" value="Hemerythrin"/>
    <property type="match status" value="1"/>
</dbReference>
<dbReference type="EMBL" id="JBIBDZ010000001">
    <property type="protein sequence ID" value="MFF5917231.1"/>
    <property type="molecule type" value="Genomic_DNA"/>
</dbReference>
<gene>
    <name evidence="2" type="ORF">ACFY8C_02620</name>
</gene>